<dbReference type="RefSeq" id="WP_115150975.1">
    <property type="nucleotide sequence ID" value="NZ_UGPP01000001.1"/>
</dbReference>
<dbReference type="Proteomes" id="UP000255234">
    <property type="component" value="Unassembled WGS sequence"/>
</dbReference>
<sequence length="59" mass="6921">MLRVLLYDDKTLIAVENEKENLDLKVLSQELKDVVSKDNFEVFKLPCDKLLDIINEIEK</sequence>
<organism evidence="1 2">
    <name type="scientific">Megamonas hypermegale</name>
    <dbReference type="NCBI Taxonomy" id="158847"/>
    <lineage>
        <taxon>Bacteria</taxon>
        <taxon>Bacillati</taxon>
        <taxon>Bacillota</taxon>
        <taxon>Negativicutes</taxon>
        <taxon>Selenomonadales</taxon>
        <taxon>Selenomonadaceae</taxon>
        <taxon>Megamonas</taxon>
    </lineage>
</organism>
<name>A0A378NWC3_9FIRM</name>
<gene>
    <name evidence="1" type="ORF">NCTC10571_00401</name>
</gene>
<evidence type="ECO:0000313" key="1">
    <source>
        <dbReference type="EMBL" id="STY70278.1"/>
    </source>
</evidence>
<reference evidence="1 2" key="1">
    <citation type="submission" date="2018-06" db="EMBL/GenBank/DDBJ databases">
        <authorList>
            <consortium name="Pathogen Informatics"/>
            <person name="Doyle S."/>
        </authorList>
    </citation>
    <scope>NUCLEOTIDE SEQUENCE [LARGE SCALE GENOMIC DNA]</scope>
    <source>
        <strain evidence="1 2">NCTC10571</strain>
    </source>
</reference>
<protein>
    <submittedName>
        <fullName evidence="1">Uncharacterized protein</fullName>
    </submittedName>
</protein>
<accession>A0A378NWC3</accession>
<proteinExistence type="predicted"/>
<dbReference type="EMBL" id="UGPP01000001">
    <property type="protein sequence ID" value="STY70278.1"/>
    <property type="molecule type" value="Genomic_DNA"/>
</dbReference>
<evidence type="ECO:0000313" key="2">
    <source>
        <dbReference type="Proteomes" id="UP000255234"/>
    </source>
</evidence>
<dbReference type="AlphaFoldDB" id="A0A378NWC3"/>